<keyword evidence="5 10" id="KW-0963">Cytoplasm</keyword>
<comment type="catalytic activity">
    <reaction evidence="1 10">
        <text>D-fructose 6-phosphate + L-glutamine = D-glucosamine 6-phosphate + L-glutamate</text>
        <dbReference type="Rhea" id="RHEA:13237"/>
        <dbReference type="ChEBI" id="CHEBI:29985"/>
        <dbReference type="ChEBI" id="CHEBI:58359"/>
        <dbReference type="ChEBI" id="CHEBI:58725"/>
        <dbReference type="ChEBI" id="CHEBI:61527"/>
        <dbReference type="EC" id="2.6.1.16"/>
    </reaction>
</comment>
<evidence type="ECO:0000256" key="10">
    <source>
        <dbReference type="HAMAP-Rule" id="MF_00164"/>
    </source>
</evidence>
<dbReference type="PROSITE" id="PS51278">
    <property type="entry name" value="GATASE_TYPE_2"/>
    <property type="match status" value="1"/>
</dbReference>
<comment type="function">
    <text evidence="10">Catalyzes the first step in hexosamine metabolism, converting fructose-6P into glucosamine-6P using glutamine as a nitrogen source.</text>
</comment>
<organism evidence="13 14">
    <name type="scientific">Roseivivax lentus</name>
    <dbReference type="NCBI Taxonomy" id="633194"/>
    <lineage>
        <taxon>Bacteria</taxon>
        <taxon>Pseudomonadati</taxon>
        <taxon>Pseudomonadota</taxon>
        <taxon>Alphaproteobacteria</taxon>
        <taxon>Rhodobacterales</taxon>
        <taxon>Roseobacteraceae</taxon>
        <taxon>Roseivivax</taxon>
    </lineage>
</organism>
<keyword evidence="6 10" id="KW-0032">Aminotransferase</keyword>
<dbReference type="NCBIfam" id="NF001484">
    <property type="entry name" value="PRK00331.1"/>
    <property type="match status" value="1"/>
</dbReference>
<feature type="initiator methionine" description="Removed" evidence="10">
    <location>
        <position position="1"/>
    </location>
</feature>
<dbReference type="InterPro" id="IPR017932">
    <property type="entry name" value="GATase_2_dom"/>
</dbReference>
<evidence type="ECO:0000256" key="9">
    <source>
        <dbReference type="ARBA" id="ARBA00022962"/>
    </source>
</evidence>
<feature type="active site" description="For Fru-6P isomerization activity" evidence="10">
    <location>
        <position position="600"/>
    </location>
</feature>
<dbReference type="NCBIfam" id="TIGR01135">
    <property type="entry name" value="glmS"/>
    <property type="match status" value="1"/>
</dbReference>
<reference evidence="14" key="1">
    <citation type="submission" date="2017-01" db="EMBL/GenBank/DDBJ databases">
        <authorList>
            <person name="Varghese N."/>
            <person name="Submissions S."/>
        </authorList>
    </citation>
    <scope>NUCLEOTIDE SEQUENCE [LARGE SCALE GENOMIC DNA]</scope>
    <source>
        <strain evidence="14">DSM 29430</strain>
    </source>
</reference>
<comment type="subunit">
    <text evidence="10">Homodimer.</text>
</comment>
<dbReference type="Pfam" id="PF13522">
    <property type="entry name" value="GATase_6"/>
    <property type="match status" value="1"/>
</dbReference>
<dbReference type="PANTHER" id="PTHR10937:SF0">
    <property type="entry name" value="GLUTAMINE--FRUCTOSE-6-PHOSPHATE TRANSAMINASE (ISOMERIZING)"/>
    <property type="match status" value="1"/>
</dbReference>
<dbReference type="FunFam" id="3.60.20.10:FF:000006">
    <property type="entry name" value="Glutamine--fructose-6-phosphate aminotransferase [isomerizing]"/>
    <property type="match status" value="1"/>
</dbReference>
<evidence type="ECO:0000313" key="13">
    <source>
        <dbReference type="EMBL" id="SIT13948.1"/>
    </source>
</evidence>
<keyword evidence="14" id="KW-1185">Reference proteome</keyword>
<dbReference type="EMBL" id="FTOQ01000020">
    <property type="protein sequence ID" value="SIT13948.1"/>
    <property type="molecule type" value="Genomic_DNA"/>
</dbReference>
<dbReference type="GO" id="GO:0006047">
    <property type="term" value="P:UDP-N-acetylglucosamine metabolic process"/>
    <property type="evidence" value="ECO:0007669"/>
    <property type="project" value="TreeGrafter"/>
</dbReference>
<feature type="domain" description="SIS" evidence="12">
    <location>
        <begin position="290"/>
        <end position="429"/>
    </location>
</feature>
<evidence type="ECO:0000313" key="14">
    <source>
        <dbReference type="Proteomes" id="UP000186684"/>
    </source>
</evidence>
<dbReference type="Gene3D" id="3.40.50.10490">
    <property type="entry name" value="Glucose-6-phosphate isomerase like protein, domain 1"/>
    <property type="match status" value="2"/>
</dbReference>
<evidence type="ECO:0000256" key="2">
    <source>
        <dbReference type="ARBA" id="ARBA00004496"/>
    </source>
</evidence>
<dbReference type="FunFam" id="3.40.50.10490:FF:000001">
    <property type="entry name" value="Glutamine--fructose-6-phosphate aminotransferase [isomerizing]"/>
    <property type="match status" value="1"/>
</dbReference>
<keyword evidence="8" id="KW-0677">Repeat</keyword>
<dbReference type="CDD" id="cd05008">
    <property type="entry name" value="SIS_GlmS_GlmD_1"/>
    <property type="match status" value="1"/>
</dbReference>
<feature type="domain" description="Glutamine amidotransferase type-2" evidence="11">
    <location>
        <begin position="2"/>
        <end position="224"/>
    </location>
</feature>
<sequence length="605" mass="64956">MCGIVGILGHTDVSARLVDGLSRLEYRGYDSAGIALMNVGGEIAVRRSVGKLAALKAELDAAPVSGKIGIGHTRWATHGGPTERNAHPHRTRNVTLVHNGIVENYAKLRDELEAAGVVFQSETDTEVAAHLLERLLAETHTPPAAFAALLQRLVGSYALAVIFEGYPDLIFAARYGSPLAIGYGPLAEDGTAEMFLGSDALALAPFTDRVCYLEDGDWAVIRTDRVQIFDGTGVEVTREIVTVPEATWSVDKGPYRHFMLKEIHDQPQSIARLLASVADTHAMTMKPFLPDLDFSKIDKVTLVACGTAYYACHVAKTWFEEIAGISAEIDIASEYRYRKRIHAPRELVIVVSQSGETADTLAALKDVRGHVAARLGVVNVATSSIAREADHVVDIEVGPEIGVASTKAFTGQMLALLSVALKAGVERGQIDKAHLASLVQDLASLPRIMSETIALEGRVSEVAQEIAPARDAIFIGRGLQYPMALEAALKLKEISYIHADGYAAGELKHGPIALIDRDMPVIVFDSAGPLQGKTRSNAAEVAARGGRVWHVGHDAKGGIQTPECPDRVLPFVYAVVAQMLAYHVALAKGTDVDQPRNLAKSVTVE</sequence>
<dbReference type="Proteomes" id="UP000186684">
    <property type="component" value="Unassembled WGS sequence"/>
</dbReference>
<protein>
    <recommendedName>
        <fullName evidence="4 10">Glutamine--fructose-6-phosphate aminotransferase [isomerizing]</fullName>
        <ecNumber evidence="3 10">2.6.1.16</ecNumber>
    </recommendedName>
    <alternativeName>
        <fullName evidence="10">D-fructose-6-phosphate amidotransferase</fullName>
    </alternativeName>
    <alternativeName>
        <fullName evidence="10">GFAT</fullName>
    </alternativeName>
    <alternativeName>
        <fullName evidence="10">Glucosamine-6-phosphate synthase</fullName>
    </alternativeName>
    <alternativeName>
        <fullName evidence="10">Hexosephosphate aminotransferase</fullName>
    </alternativeName>
    <alternativeName>
        <fullName evidence="10">L-glutamine--D-fructose-6-phosphate amidotransferase</fullName>
    </alternativeName>
</protein>
<evidence type="ECO:0000256" key="1">
    <source>
        <dbReference type="ARBA" id="ARBA00001031"/>
    </source>
</evidence>
<dbReference type="HAMAP" id="MF_00164">
    <property type="entry name" value="GlmS"/>
    <property type="match status" value="1"/>
</dbReference>
<dbReference type="RefSeq" id="WP_076450674.1">
    <property type="nucleotide sequence ID" value="NZ_FTOQ01000020.1"/>
</dbReference>
<evidence type="ECO:0000256" key="6">
    <source>
        <dbReference type="ARBA" id="ARBA00022576"/>
    </source>
</evidence>
<dbReference type="InterPro" id="IPR001347">
    <property type="entry name" value="SIS_dom"/>
</dbReference>
<evidence type="ECO:0000256" key="5">
    <source>
        <dbReference type="ARBA" id="ARBA00022490"/>
    </source>
</evidence>
<dbReference type="OrthoDB" id="9761808at2"/>
<keyword evidence="7 10" id="KW-0808">Transferase</keyword>
<evidence type="ECO:0000256" key="8">
    <source>
        <dbReference type="ARBA" id="ARBA00022737"/>
    </source>
</evidence>
<feature type="domain" description="SIS" evidence="12">
    <location>
        <begin position="462"/>
        <end position="595"/>
    </location>
</feature>
<evidence type="ECO:0000259" key="11">
    <source>
        <dbReference type="PROSITE" id="PS51278"/>
    </source>
</evidence>
<dbReference type="InterPro" id="IPR035490">
    <property type="entry name" value="GlmS/FrlB_SIS"/>
</dbReference>
<dbReference type="STRING" id="633194.SAMN05421759_12011"/>
<dbReference type="CDD" id="cd05009">
    <property type="entry name" value="SIS_GlmS_GlmD_2"/>
    <property type="match status" value="1"/>
</dbReference>
<feature type="active site" description="Nucleophile; for GATase activity" evidence="10">
    <location>
        <position position="2"/>
    </location>
</feature>
<accession>A0A1N7PTL3</accession>
<dbReference type="InterPro" id="IPR005855">
    <property type="entry name" value="GFAT"/>
</dbReference>
<dbReference type="GO" id="GO:0004360">
    <property type="term" value="F:glutamine-fructose-6-phosphate transaminase (isomerizing) activity"/>
    <property type="evidence" value="ECO:0007669"/>
    <property type="project" value="UniProtKB-UniRule"/>
</dbReference>
<evidence type="ECO:0000259" key="12">
    <source>
        <dbReference type="PROSITE" id="PS51464"/>
    </source>
</evidence>
<dbReference type="SUPFAM" id="SSF53697">
    <property type="entry name" value="SIS domain"/>
    <property type="match status" value="1"/>
</dbReference>
<dbReference type="InterPro" id="IPR047084">
    <property type="entry name" value="GFAT_N"/>
</dbReference>
<gene>
    <name evidence="10" type="primary">glmS</name>
    <name evidence="13" type="ORF">SAMN05421759_12011</name>
</gene>
<evidence type="ECO:0000256" key="7">
    <source>
        <dbReference type="ARBA" id="ARBA00022679"/>
    </source>
</evidence>
<dbReference type="CDD" id="cd00714">
    <property type="entry name" value="GFAT"/>
    <property type="match status" value="1"/>
</dbReference>
<keyword evidence="9" id="KW-0315">Glutamine amidotransferase</keyword>
<name>A0A1N7PTL3_9RHOB</name>
<dbReference type="AlphaFoldDB" id="A0A1N7PTL3"/>
<dbReference type="InterPro" id="IPR029055">
    <property type="entry name" value="Ntn_hydrolases_N"/>
</dbReference>
<dbReference type="GO" id="GO:0097367">
    <property type="term" value="F:carbohydrate derivative binding"/>
    <property type="evidence" value="ECO:0007669"/>
    <property type="project" value="InterPro"/>
</dbReference>
<comment type="subcellular location">
    <subcellularLocation>
        <location evidence="2 10">Cytoplasm</location>
    </subcellularLocation>
</comment>
<evidence type="ECO:0000256" key="4">
    <source>
        <dbReference type="ARBA" id="ARBA00016090"/>
    </source>
</evidence>
<proteinExistence type="inferred from homology"/>
<dbReference type="PANTHER" id="PTHR10937">
    <property type="entry name" value="GLUCOSAMINE--FRUCTOSE-6-PHOSPHATE AMINOTRANSFERASE, ISOMERIZING"/>
    <property type="match status" value="1"/>
</dbReference>
<dbReference type="Pfam" id="PF01380">
    <property type="entry name" value="SIS"/>
    <property type="match status" value="2"/>
</dbReference>
<dbReference type="Gene3D" id="3.60.20.10">
    <property type="entry name" value="Glutamine Phosphoribosylpyrophosphate, subunit 1, domain 1"/>
    <property type="match status" value="1"/>
</dbReference>
<dbReference type="GO" id="GO:0005975">
    <property type="term" value="P:carbohydrate metabolic process"/>
    <property type="evidence" value="ECO:0007669"/>
    <property type="project" value="UniProtKB-UniRule"/>
</dbReference>
<evidence type="ECO:0000256" key="3">
    <source>
        <dbReference type="ARBA" id="ARBA00012916"/>
    </source>
</evidence>
<dbReference type="InterPro" id="IPR046348">
    <property type="entry name" value="SIS_dom_sf"/>
</dbReference>
<dbReference type="PROSITE" id="PS51464">
    <property type="entry name" value="SIS"/>
    <property type="match status" value="2"/>
</dbReference>
<dbReference type="GO" id="GO:0006487">
    <property type="term" value="P:protein N-linked glycosylation"/>
    <property type="evidence" value="ECO:0007669"/>
    <property type="project" value="TreeGrafter"/>
</dbReference>
<dbReference type="GO" id="GO:0006002">
    <property type="term" value="P:fructose 6-phosphate metabolic process"/>
    <property type="evidence" value="ECO:0007669"/>
    <property type="project" value="TreeGrafter"/>
</dbReference>
<dbReference type="EC" id="2.6.1.16" evidence="3 10"/>
<dbReference type="InterPro" id="IPR035466">
    <property type="entry name" value="GlmS/AgaS_SIS"/>
</dbReference>
<dbReference type="GO" id="GO:0005829">
    <property type="term" value="C:cytosol"/>
    <property type="evidence" value="ECO:0007669"/>
    <property type="project" value="TreeGrafter"/>
</dbReference>
<dbReference type="SUPFAM" id="SSF56235">
    <property type="entry name" value="N-terminal nucleophile aminohydrolases (Ntn hydrolases)"/>
    <property type="match status" value="1"/>
</dbReference>